<name>A0ABQ6LHD2_9RHOB</name>
<evidence type="ECO:0000313" key="3">
    <source>
        <dbReference type="EMBL" id="GMG81635.1"/>
    </source>
</evidence>
<organism evidence="3 4">
    <name type="scientific">Paralimibaculum aggregatum</name>
    <dbReference type="NCBI Taxonomy" id="3036245"/>
    <lineage>
        <taxon>Bacteria</taxon>
        <taxon>Pseudomonadati</taxon>
        <taxon>Pseudomonadota</taxon>
        <taxon>Alphaproteobacteria</taxon>
        <taxon>Rhodobacterales</taxon>
        <taxon>Paracoccaceae</taxon>
        <taxon>Paralimibaculum</taxon>
    </lineage>
</organism>
<feature type="region of interest" description="Disordered" evidence="1">
    <location>
        <begin position="1"/>
        <end position="39"/>
    </location>
</feature>
<keyword evidence="4" id="KW-1185">Reference proteome</keyword>
<reference evidence="3 4" key="1">
    <citation type="submission" date="2023-04" db="EMBL/GenBank/DDBJ databases">
        <title>Marinoamorphus aggregata gen. nov., sp. Nov., isolate from tissue of brittle star Ophioplocus japonicus.</title>
        <authorList>
            <person name="Kawano K."/>
            <person name="Sawayama S."/>
            <person name="Nakagawa S."/>
        </authorList>
    </citation>
    <scope>NUCLEOTIDE SEQUENCE [LARGE SCALE GENOMIC DNA]</scope>
    <source>
        <strain evidence="3 4">NKW23</strain>
    </source>
</reference>
<evidence type="ECO:0000259" key="2">
    <source>
        <dbReference type="Pfam" id="PF18932"/>
    </source>
</evidence>
<dbReference type="Pfam" id="PF18932">
    <property type="entry name" value="DUF5681"/>
    <property type="match status" value="1"/>
</dbReference>
<gene>
    <name evidence="3" type="ORF">LNKW23_08480</name>
</gene>
<dbReference type="RefSeq" id="WP_285670315.1">
    <property type="nucleotide sequence ID" value="NZ_BSYI01000004.1"/>
</dbReference>
<accession>A0ABQ6LHD2</accession>
<sequence>MSDGPETAGARQVRDGAGRWKKGISGNPSGRPRGARNHATTAAAALLDGEAEALAAFPPVGAILRAGRLYREDMA</sequence>
<dbReference type="InterPro" id="IPR043736">
    <property type="entry name" value="DUF5681"/>
</dbReference>
<comment type="caution">
    <text evidence="3">The sequence shown here is derived from an EMBL/GenBank/DDBJ whole genome shotgun (WGS) entry which is preliminary data.</text>
</comment>
<feature type="domain" description="DUF5681" evidence="2">
    <location>
        <begin position="17"/>
        <end position="44"/>
    </location>
</feature>
<dbReference type="EMBL" id="BSYI01000004">
    <property type="protein sequence ID" value="GMG81635.1"/>
    <property type="molecule type" value="Genomic_DNA"/>
</dbReference>
<evidence type="ECO:0000313" key="4">
    <source>
        <dbReference type="Proteomes" id="UP001239909"/>
    </source>
</evidence>
<evidence type="ECO:0000256" key="1">
    <source>
        <dbReference type="SAM" id="MobiDB-lite"/>
    </source>
</evidence>
<proteinExistence type="predicted"/>
<protein>
    <recommendedName>
        <fullName evidence="2">DUF5681 domain-containing protein</fullName>
    </recommendedName>
</protein>
<dbReference type="Proteomes" id="UP001239909">
    <property type="component" value="Unassembled WGS sequence"/>
</dbReference>